<comment type="caution">
    <text evidence="1">The sequence shown here is derived from an EMBL/GenBank/DDBJ whole genome shotgun (WGS) entry which is preliminary data.</text>
</comment>
<accession>A0AAD5U8Q9</accession>
<protein>
    <submittedName>
        <fullName evidence="1">Uncharacterized protein</fullName>
    </submittedName>
</protein>
<dbReference type="AlphaFoldDB" id="A0AAD5U8Q9"/>
<keyword evidence="2" id="KW-1185">Reference proteome</keyword>
<proteinExistence type="predicted"/>
<name>A0AAD5U8Q9_9FUNG</name>
<evidence type="ECO:0000313" key="1">
    <source>
        <dbReference type="EMBL" id="KAJ3250547.1"/>
    </source>
</evidence>
<feature type="non-terminal residue" evidence="1">
    <location>
        <position position="184"/>
    </location>
</feature>
<dbReference type="EMBL" id="JADGKB010000246">
    <property type="protein sequence ID" value="KAJ3250547.1"/>
    <property type="molecule type" value="Genomic_DNA"/>
</dbReference>
<organism evidence="1 2">
    <name type="scientific">Boothiomyces macroporosus</name>
    <dbReference type="NCBI Taxonomy" id="261099"/>
    <lineage>
        <taxon>Eukaryota</taxon>
        <taxon>Fungi</taxon>
        <taxon>Fungi incertae sedis</taxon>
        <taxon>Chytridiomycota</taxon>
        <taxon>Chytridiomycota incertae sedis</taxon>
        <taxon>Chytridiomycetes</taxon>
        <taxon>Rhizophydiales</taxon>
        <taxon>Terramycetaceae</taxon>
        <taxon>Boothiomyces</taxon>
    </lineage>
</organism>
<reference evidence="1" key="1">
    <citation type="submission" date="2020-05" db="EMBL/GenBank/DDBJ databases">
        <title>Phylogenomic resolution of chytrid fungi.</title>
        <authorList>
            <person name="Stajich J.E."/>
            <person name="Amses K."/>
            <person name="Simmons R."/>
            <person name="Seto K."/>
            <person name="Myers J."/>
            <person name="Bonds A."/>
            <person name="Quandt C.A."/>
            <person name="Barry K."/>
            <person name="Liu P."/>
            <person name="Grigoriev I."/>
            <person name="Longcore J.E."/>
            <person name="James T.Y."/>
        </authorList>
    </citation>
    <scope>NUCLEOTIDE SEQUENCE</scope>
    <source>
        <strain evidence="1">PLAUS21</strain>
    </source>
</reference>
<dbReference type="SUPFAM" id="SSF46689">
    <property type="entry name" value="Homeodomain-like"/>
    <property type="match status" value="1"/>
</dbReference>
<evidence type="ECO:0000313" key="2">
    <source>
        <dbReference type="Proteomes" id="UP001210925"/>
    </source>
</evidence>
<gene>
    <name evidence="1" type="ORF">HK103_003399</name>
</gene>
<sequence>MSIKKAHFQYEVMHIVKNKHASFETKVHCVYAFLYQGFKQSELAKAYGKAESTISEWTKQYFEGKLQETPKRGSNPRVIMEEERQWIVAFYDKYPTAYLHEAVDAFNKVHYTTISSTSIWRVLNDANYTHKKLERRAFEINKADINRYMEELNLYDWAKFHLVFLDEVSFDNQGMLRSRGYALK</sequence>
<dbReference type="InterPro" id="IPR009057">
    <property type="entry name" value="Homeodomain-like_sf"/>
</dbReference>
<dbReference type="Proteomes" id="UP001210925">
    <property type="component" value="Unassembled WGS sequence"/>
</dbReference>